<accession>A0A813DL59</accession>
<dbReference type="AlphaFoldDB" id="A0A813DL59"/>
<name>A0A813DL59_POLGL</name>
<dbReference type="Gene3D" id="3.30.519.10">
    <property type="entry name" value="Guanine Nucleotide Dissociation Inhibitor, domain 2"/>
    <property type="match status" value="1"/>
</dbReference>
<evidence type="ECO:0000313" key="1">
    <source>
        <dbReference type="EMBL" id="CAE8587004.1"/>
    </source>
</evidence>
<dbReference type="OrthoDB" id="1923006at2759"/>
<reference evidence="1" key="1">
    <citation type="submission" date="2021-02" db="EMBL/GenBank/DDBJ databases">
        <authorList>
            <person name="Dougan E. K."/>
            <person name="Rhodes N."/>
            <person name="Thang M."/>
            <person name="Chan C."/>
        </authorList>
    </citation>
    <scope>NUCLEOTIDE SEQUENCE</scope>
</reference>
<proteinExistence type="predicted"/>
<dbReference type="Proteomes" id="UP000654075">
    <property type="component" value="Unassembled WGS sequence"/>
</dbReference>
<protein>
    <submittedName>
        <fullName evidence="1">Uncharacterized protein</fullName>
    </submittedName>
</protein>
<feature type="non-terminal residue" evidence="1">
    <location>
        <position position="113"/>
    </location>
</feature>
<dbReference type="EMBL" id="CAJNNV010002316">
    <property type="protein sequence ID" value="CAE8587004.1"/>
    <property type="molecule type" value="Genomic_DNA"/>
</dbReference>
<comment type="caution">
    <text evidence="1">The sequence shown here is derived from an EMBL/GenBank/DDBJ whole genome shotgun (WGS) entry which is preliminary data.</text>
</comment>
<feature type="non-terminal residue" evidence="1">
    <location>
        <position position="1"/>
    </location>
</feature>
<sequence>EAGVSETPATEAPSDFLEEVRALGLTAIPLETRQPPSCYISRGLVWDPFSAWDADELKEKKEALTKSASSFSLDLVPRLLFGRSEAVDVLVESGVARYLEFQGLKSARVLTPQ</sequence>
<gene>
    <name evidence="1" type="ORF">PGLA1383_LOCUS5847</name>
</gene>
<evidence type="ECO:0000313" key="2">
    <source>
        <dbReference type="Proteomes" id="UP000654075"/>
    </source>
</evidence>
<organism evidence="1 2">
    <name type="scientific">Polarella glacialis</name>
    <name type="common">Dinoflagellate</name>
    <dbReference type="NCBI Taxonomy" id="89957"/>
    <lineage>
        <taxon>Eukaryota</taxon>
        <taxon>Sar</taxon>
        <taxon>Alveolata</taxon>
        <taxon>Dinophyceae</taxon>
        <taxon>Suessiales</taxon>
        <taxon>Suessiaceae</taxon>
        <taxon>Polarella</taxon>
    </lineage>
</organism>
<keyword evidence="2" id="KW-1185">Reference proteome</keyword>